<reference evidence="2" key="2">
    <citation type="submission" date="2024-04" db="EMBL/GenBank/DDBJ databases">
        <authorList>
            <person name="Chen Y."/>
            <person name="Shah S."/>
            <person name="Dougan E. K."/>
            <person name="Thang M."/>
            <person name="Chan C."/>
        </authorList>
    </citation>
    <scope>NUCLEOTIDE SEQUENCE [LARGE SCALE GENOMIC DNA]</scope>
</reference>
<evidence type="ECO:0000313" key="3">
    <source>
        <dbReference type="Proteomes" id="UP001152797"/>
    </source>
</evidence>
<organism evidence="1">
    <name type="scientific">Cladocopium goreaui</name>
    <dbReference type="NCBI Taxonomy" id="2562237"/>
    <lineage>
        <taxon>Eukaryota</taxon>
        <taxon>Sar</taxon>
        <taxon>Alveolata</taxon>
        <taxon>Dinophyceae</taxon>
        <taxon>Suessiales</taxon>
        <taxon>Symbiodiniaceae</taxon>
        <taxon>Cladocopium</taxon>
    </lineage>
</organism>
<evidence type="ECO:0000313" key="2">
    <source>
        <dbReference type="EMBL" id="CAL1146422.1"/>
    </source>
</evidence>
<gene>
    <name evidence="1" type="ORF">C1SCF055_LOCUS19829</name>
</gene>
<dbReference type="AlphaFoldDB" id="A0A9P1CIR4"/>
<reference evidence="1" key="1">
    <citation type="submission" date="2022-10" db="EMBL/GenBank/DDBJ databases">
        <authorList>
            <person name="Chen Y."/>
            <person name="Dougan E. K."/>
            <person name="Chan C."/>
            <person name="Rhodes N."/>
            <person name="Thang M."/>
        </authorList>
    </citation>
    <scope>NUCLEOTIDE SEQUENCE</scope>
</reference>
<name>A0A9P1CIR4_9DINO</name>
<proteinExistence type="predicted"/>
<dbReference type="EMBL" id="CAMXCT030001785">
    <property type="protein sequence ID" value="CAL4780359.1"/>
    <property type="molecule type" value="Genomic_DNA"/>
</dbReference>
<dbReference type="EMBL" id="CAMXCT010001785">
    <property type="protein sequence ID" value="CAI3993047.1"/>
    <property type="molecule type" value="Genomic_DNA"/>
</dbReference>
<accession>A0A9P1CIR4</accession>
<sequence length="89" mass="9714">MKAKLCNVIEAITADGAADEQLALATMAGNTDGQDAIFPNIRLQCRDLCHAVRRVGQRPSFADPFLKETLALFLDGPAKMIQHSVLFKD</sequence>
<protein>
    <submittedName>
        <fullName evidence="1">Uncharacterized protein</fullName>
    </submittedName>
</protein>
<dbReference type="Proteomes" id="UP001152797">
    <property type="component" value="Unassembled WGS sequence"/>
</dbReference>
<dbReference type="OrthoDB" id="411589at2759"/>
<keyword evidence="3" id="KW-1185">Reference proteome</keyword>
<dbReference type="EMBL" id="CAMXCT020001785">
    <property type="protein sequence ID" value="CAL1146422.1"/>
    <property type="molecule type" value="Genomic_DNA"/>
</dbReference>
<evidence type="ECO:0000313" key="1">
    <source>
        <dbReference type="EMBL" id="CAI3993047.1"/>
    </source>
</evidence>
<comment type="caution">
    <text evidence="1">The sequence shown here is derived from an EMBL/GenBank/DDBJ whole genome shotgun (WGS) entry which is preliminary data.</text>
</comment>